<name>A0AAW0D0S6_9AGAR</name>
<evidence type="ECO:0008006" key="5">
    <source>
        <dbReference type="Google" id="ProtNLM"/>
    </source>
</evidence>
<dbReference type="Pfam" id="PF14200">
    <property type="entry name" value="RicinB_lectin_2"/>
    <property type="match status" value="1"/>
</dbReference>
<evidence type="ECO:0000259" key="1">
    <source>
        <dbReference type="Pfam" id="PF14200"/>
    </source>
</evidence>
<reference evidence="3 4" key="1">
    <citation type="submission" date="2024-01" db="EMBL/GenBank/DDBJ databases">
        <title>A draft genome for a cacao thread blight-causing isolate of Paramarasmius palmivorus.</title>
        <authorList>
            <person name="Baruah I.K."/>
            <person name="Bukari Y."/>
            <person name="Amoako-Attah I."/>
            <person name="Meinhardt L.W."/>
            <person name="Bailey B.A."/>
            <person name="Cohen S.P."/>
        </authorList>
    </citation>
    <scope>NUCLEOTIDE SEQUENCE [LARGE SCALE GENOMIC DNA]</scope>
    <source>
        <strain evidence="3 4">GH-12</strain>
    </source>
</reference>
<dbReference type="SUPFAM" id="SSF54001">
    <property type="entry name" value="Cysteine proteinases"/>
    <property type="match status" value="1"/>
</dbReference>
<proteinExistence type="predicted"/>
<keyword evidence="4" id="KW-1185">Reference proteome</keyword>
<sequence length="300" mass="33375">MSISRGVYFIQNAGLARVFDLKGGLDTEGNAVINFTKHPTQWSTSTDLVASNQLWLVEPIANTVDTFTIRNLKTGGFVDLLDGKADRGVPIQCRKGTGKDCQKWIIKRDNYGKYRLQNVASKTYVDIGGGAPVGAQIMGWLGDITSTNDHQQWLFERVSRSAEEIKHVLLRSPLFTQSIQSYQLDGEYIILPQGAWKTIWKDSGLDGRALRSEIFDWDSFAVAYKTALSNWASGQIGADLSSFKNVTILAGIVFGRKAGDGAGISYNFSLTDDFGKVLFYNPQKNTFQDNIDYYPVFGFF</sequence>
<evidence type="ECO:0000313" key="4">
    <source>
        <dbReference type="Proteomes" id="UP001383192"/>
    </source>
</evidence>
<dbReference type="InterPro" id="IPR035992">
    <property type="entry name" value="Ricin_B-like_lectins"/>
</dbReference>
<organism evidence="3 4">
    <name type="scientific">Paramarasmius palmivorus</name>
    <dbReference type="NCBI Taxonomy" id="297713"/>
    <lineage>
        <taxon>Eukaryota</taxon>
        <taxon>Fungi</taxon>
        <taxon>Dikarya</taxon>
        <taxon>Basidiomycota</taxon>
        <taxon>Agaricomycotina</taxon>
        <taxon>Agaricomycetes</taxon>
        <taxon>Agaricomycetidae</taxon>
        <taxon>Agaricales</taxon>
        <taxon>Marasmiineae</taxon>
        <taxon>Marasmiaceae</taxon>
        <taxon>Paramarasmius</taxon>
    </lineage>
</organism>
<dbReference type="Gene3D" id="2.80.10.50">
    <property type="match status" value="1"/>
</dbReference>
<dbReference type="PROSITE" id="PS50231">
    <property type="entry name" value="RICIN_B_LECTIN"/>
    <property type="match status" value="1"/>
</dbReference>
<comment type="caution">
    <text evidence="3">The sequence shown here is derived from an EMBL/GenBank/DDBJ whole genome shotgun (WGS) entry which is preliminary data.</text>
</comment>
<dbReference type="Gene3D" id="3.30.460.70">
    <property type="match status" value="1"/>
</dbReference>
<protein>
    <recommendedName>
        <fullName evidence="5">Carbohydrate-binding module family 13 protein</fullName>
    </recommendedName>
</protein>
<feature type="domain" description="Agglutinin C-terminal" evidence="2">
    <location>
        <begin position="188"/>
        <end position="287"/>
    </location>
</feature>
<dbReference type="Proteomes" id="UP001383192">
    <property type="component" value="Unassembled WGS sequence"/>
</dbReference>
<evidence type="ECO:0000313" key="3">
    <source>
        <dbReference type="EMBL" id="KAK7045866.1"/>
    </source>
</evidence>
<dbReference type="SUPFAM" id="SSF50370">
    <property type="entry name" value="Ricin B-like lectins"/>
    <property type="match status" value="1"/>
</dbReference>
<dbReference type="Pfam" id="PF18021">
    <property type="entry name" value="Agglutinin_C"/>
    <property type="match status" value="1"/>
</dbReference>
<dbReference type="EMBL" id="JAYKXP010000023">
    <property type="protein sequence ID" value="KAK7045866.1"/>
    <property type="molecule type" value="Genomic_DNA"/>
</dbReference>
<gene>
    <name evidence="3" type="ORF">VNI00_007291</name>
</gene>
<dbReference type="InterPro" id="IPR038765">
    <property type="entry name" value="Papain-like_cys_pep_sf"/>
</dbReference>
<accession>A0AAW0D0S6</accession>
<evidence type="ECO:0000259" key="2">
    <source>
        <dbReference type="Pfam" id="PF18021"/>
    </source>
</evidence>
<dbReference type="InterPro" id="IPR000772">
    <property type="entry name" value="Ricin_B_lectin"/>
</dbReference>
<feature type="domain" description="Ricin B lectin" evidence="1">
    <location>
        <begin position="52"/>
        <end position="140"/>
    </location>
</feature>
<dbReference type="AlphaFoldDB" id="A0AAW0D0S6"/>
<dbReference type="InterPro" id="IPR040600">
    <property type="entry name" value="Agglutinin_C"/>
</dbReference>